<dbReference type="Proteomes" id="UP000429644">
    <property type="component" value="Unassembled WGS sequence"/>
</dbReference>
<keyword evidence="1" id="KW-0560">Oxidoreductase</keyword>
<accession>A0A7J9UVD5</accession>
<dbReference type="SUPFAM" id="SSF51679">
    <property type="entry name" value="Bacterial luciferase-like"/>
    <property type="match status" value="1"/>
</dbReference>
<dbReference type="InterPro" id="IPR050564">
    <property type="entry name" value="F420-G6PD/mer"/>
</dbReference>
<dbReference type="AlphaFoldDB" id="A0A7J9UVD5"/>
<keyword evidence="4" id="KW-1185">Reference proteome</keyword>
<comment type="caution">
    <text evidence="3">The sequence shown here is derived from an EMBL/GenBank/DDBJ whole genome shotgun (WGS) entry which is preliminary data.</text>
</comment>
<evidence type="ECO:0000313" key="3">
    <source>
        <dbReference type="EMBL" id="MPV88482.1"/>
    </source>
</evidence>
<dbReference type="GO" id="GO:0016705">
    <property type="term" value="F:oxidoreductase activity, acting on paired donors, with incorporation or reduction of molecular oxygen"/>
    <property type="evidence" value="ECO:0007669"/>
    <property type="project" value="InterPro"/>
</dbReference>
<evidence type="ECO:0000259" key="2">
    <source>
        <dbReference type="Pfam" id="PF00296"/>
    </source>
</evidence>
<feature type="non-terminal residue" evidence="3">
    <location>
        <position position="1"/>
    </location>
</feature>
<name>A0A7J9UVD5_9MICO</name>
<proteinExistence type="predicted"/>
<organism evidence="3 4">
    <name type="scientific">Georgenia ruanii</name>
    <dbReference type="NCBI Taxonomy" id="348442"/>
    <lineage>
        <taxon>Bacteria</taxon>
        <taxon>Bacillati</taxon>
        <taxon>Actinomycetota</taxon>
        <taxon>Actinomycetes</taxon>
        <taxon>Micrococcales</taxon>
        <taxon>Bogoriellaceae</taxon>
        <taxon>Georgenia</taxon>
    </lineage>
</organism>
<protein>
    <submittedName>
        <fullName evidence="3">LLM class flavin-dependent oxidoreductase</fullName>
    </submittedName>
</protein>
<dbReference type="PANTHER" id="PTHR43244">
    <property type="match status" value="1"/>
</dbReference>
<evidence type="ECO:0000256" key="1">
    <source>
        <dbReference type="ARBA" id="ARBA00023002"/>
    </source>
</evidence>
<sequence length="349" mass="36988">VNVRLSIMLAGGGGMRVSDMVSLAVRAEVAGADGVYMPEAWRSGFVTLSAIAVATSRLSLGPYVLNAHARTPMIAGMSAVDLDELSGGRLVLGVGSGNRVTNESYQGVPVIRPLEKMRDYLAVLRGVVEARYGQRVDYVGARHSMSGWHPQVSPVRSRIPILLAATSPKMAQVAYERADGLALGSLLTREYVAQARAEGQRAAGESFTVTAASFVSVDDDRERARNAARSAVVNLYAGKPHPHYDSLLRQQGFADVADAVGEAVEAGDLAAARSAVSDSVVDRLTIAGTREDCLARLEDYSDLADELILVNVNTMRYQAGDHAVGAAATGTQDSFSPLLGLIEEASSRR</sequence>
<dbReference type="Gene3D" id="3.20.20.30">
    <property type="entry name" value="Luciferase-like domain"/>
    <property type="match status" value="1"/>
</dbReference>
<gene>
    <name evidence="3" type="ORF">GB882_07365</name>
</gene>
<dbReference type="EMBL" id="WHPD01001603">
    <property type="protein sequence ID" value="MPV88482.1"/>
    <property type="molecule type" value="Genomic_DNA"/>
</dbReference>
<dbReference type="InterPro" id="IPR011251">
    <property type="entry name" value="Luciferase-like_dom"/>
</dbReference>
<dbReference type="PANTHER" id="PTHR43244:SF1">
    <property type="entry name" value="5,10-METHYLENETETRAHYDROMETHANOPTERIN REDUCTASE"/>
    <property type="match status" value="1"/>
</dbReference>
<dbReference type="CDD" id="cd01097">
    <property type="entry name" value="Tetrahydromethanopterin_reductase"/>
    <property type="match status" value="1"/>
</dbReference>
<feature type="domain" description="Luciferase-like" evidence="2">
    <location>
        <begin position="14"/>
        <end position="303"/>
    </location>
</feature>
<dbReference type="InterPro" id="IPR036661">
    <property type="entry name" value="Luciferase-like_sf"/>
</dbReference>
<evidence type="ECO:0000313" key="4">
    <source>
        <dbReference type="Proteomes" id="UP000429644"/>
    </source>
</evidence>
<dbReference type="Pfam" id="PF00296">
    <property type="entry name" value="Bac_luciferase"/>
    <property type="match status" value="1"/>
</dbReference>
<reference evidence="3 4" key="1">
    <citation type="submission" date="2019-10" db="EMBL/GenBank/DDBJ databases">
        <title>Georgenia wutianyii sp. nov. and Georgenia yuyongxinii sp. nov. isolated from plateau pika (Ochotona curzoniae) in the Qinghai-Tibet plateau of China.</title>
        <authorList>
            <person name="Tian Z."/>
        </authorList>
    </citation>
    <scope>NUCLEOTIDE SEQUENCE [LARGE SCALE GENOMIC DNA]</scope>
    <source>
        <strain evidence="3 4">JCM 15130</strain>
    </source>
</reference>